<dbReference type="EMBL" id="VRSV01000001">
    <property type="protein sequence ID" value="TXK13709.1"/>
    <property type="molecule type" value="Genomic_DNA"/>
</dbReference>
<dbReference type="RefSeq" id="WP_147894353.1">
    <property type="nucleotide sequence ID" value="NZ_BAAANR010000001.1"/>
</dbReference>
<dbReference type="AlphaFoldDB" id="A0A5C8I5Y6"/>
<keyword evidence="2" id="KW-1185">Reference proteome</keyword>
<accession>A0A5C8I5Y6</accession>
<organism evidence="1 2">
    <name type="scientific">Microbacterium hatanonis</name>
    <dbReference type="NCBI Taxonomy" id="404366"/>
    <lineage>
        <taxon>Bacteria</taxon>
        <taxon>Bacillati</taxon>
        <taxon>Actinomycetota</taxon>
        <taxon>Actinomycetes</taxon>
        <taxon>Micrococcales</taxon>
        <taxon>Microbacteriaceae</taxon>
        <taxon>Microbacterium</taxon>
    </lineage>
</organism>
<dbReference type="OrthoDB" id="5071673at2"/>
<reference evidence="1 2" key="1">
    <citation type="submission" date="2019-08" db="EMBL/GenBank/DDBJ databases">
        <authorList>
            <person name="Dong K."/>
        </authorList>
    </citation>
    <scope>NUCLEOTIDE SEQUENCE [LARGE SCALE GENOMIC DNA]</scope>
    <source>
        <strain evidence="1 2">JCM14558</strain>
    </source>
</reference>
<comment type="caution">
    <text evidence="1">The sequence shown here is derived from an EMBL/GenBank/DDBJ whole genome shotgun (WGS) entry which is preliminary data.</text>
</comment>
<dbReference type="Proteomes" id="UP000321034">
    <property type="component" value="Unassembled WGS sequence"/>
</dbReference>
<protein>
    <submittedName>
        <fullName evidence="1">Uncharacterized protein</fullName>
    </submittedName>
</protein>
<evidence type="ECO:0000313" key="2">
    <source>
        <dbReference type="Proteomes" id="UP000321034"/>
    </source>
</evidence>
<sequence length="120" mass="13320">MSDDEVRRRPESRGSSCPFDWCTTRHGQTTHEADEDHRSGGRSLTLTLRDERDGAAISTAEVEVGLLRRRSDTRTWLVIEDGRDIRVHITAESVHDLLDAVLADPAVADELGIPTGDGER</sequence>
<name>A0A5C8I5Y6_9MICO</name>
<evidence type="ECO:0000313" key="1">
    <source>
        <dbReference type="EMBL" id="TXK13709.1"/>
    </source>
</evidence>
<gene>
    <name evidence="1" type="ORF">FVP77_10150</name>
</gene>
<proteinExistence type="predicted"/>